<reference evidence="1 2" key="1">
    <citation type="journal article" date="2021" name="BMC Biol.">
        <title>Horizontally acquired antibacterial genes associated with adaptive radiation of ladybird beetles.</title>
        <authorList>
            <person name="Li H.S."/>
            <person name="Tang X.F."/>
            <person name="Huang Y.H."/>
            <person name="Xu Z.Y."/>
            <person name="Chen M.L."/>
            <person name="Du X.Y."/>
            <person name="Qiu B.Y."/>
            <person name="Chen P.T."/>
            <person name="Zhang W."/>
            <person name="Slipinski A."/>
            <person name="Escalona H.E."/>
            <person name="Waterhouse R.M."/>
            <person name="Zwick A."/>
            <person name="Pang H."/>
        </authorList>
    </citation>
    <scope>NUCLEOTIDE SEQUENCE [LARGE SCALE GENOMIC DNA]</scope>
    <source>
        <strain evidence="1">SYSU2018</strain>
    </source>
</reference>
<evidence type="ECO:0000313" key="1">
    <source>
        <dbReference type="EMBL" id="KAL3283216.1"/>
    </source>
</evidence>
<evidence type="ECO:0000313" key="2">
    <source>
        <dbReference type="Proteomes" id="UP001516400"/>
    </source>
</evidence>
<protein>
    <submittedName>
        <fullName evidence="1">Uncharacterized protein</fullName>
    </submittedName>
</protein>
<keyword evidence="2" id="KW-1185">Reference proteome</keyword>
<proteinExistence type="predicted"/>
<gene>
    <name evidence="1" type="ORF">HHI36_006365</name>
</gene>
<organism evidence="1 2">
    <name type="scientific">Cryptolaemus montrouzieri</name>
    <dbReference type="NCBI Taxonomy" id="559131"/>
    <lineage>
        <taxon>Eukaryota</taxon>
        <taxon>Metazoa</taxon>
        <taxon>Ecdysozoa</taxon>
        <taxon>Arthropoda</taxon>
        <taxon>Hexapoda</taxon>
        <taxon>Insecta</taxon>
        <taxon>Pterygota</taxon>
        <taxon>Neoptera</taxon>
        <taxon>Endopterygota</taxon>
        <taxon>Coleoptera</taxon>
        <taxon>Polyphaga</taxon>
        <taxon>Cucujiformia</taxon>
        <taxon>Coccinelloidea</taxon>
        <taxon>Coccinellidae</taxon>
        <taxon>Scymninae</taxon>
        <taxon>Scymnini</taxon>
        <taxon>Cryptolaemus</taxon>
    </lineage>
</organism>
<sequence>MSGRNFNNLQDVHPFSFITWMHKLDILEIYELIFIDAVVRKTRRIYILKNRSFIFFNTRFGLSNNFVLSYCYKSGYPNKLVSVYFKGECVMSPTNQQVQEVQRFFIIFIFHCELNRLMKRI</sequence>
<dbReference type="Proteomes" id="UP001516400">
    <property type="component" value="Unassembled WGS sequence"/>
</dbReference>
<dbReference type="AlphaFoldDB" id="A0ABD2NWY8"/>
<comment type="caution">
    <text evidence="1">The sequence shown here is derived from an EMBL/GenBank/DDBJ whole genome shotgun (WGS) entry which is preliminary data.</text>
</comment>
<dbReference type="EMBL" id="JABFTP020000144">
    <property type="protein sequence ID" value="KAL3283216.1"/>
    <property type="molecule type" value="Genomic_DNA"/>
</dbReference>
<name>A0ABD2NWY8_9CUCU</name>
<accession>A0ABD2NWY8</accession>